<evidence type="ECO:0000313" key="2">
    <source>
        <dbReference type="Proteomes" id="UP000422232"/>
    </source>
</evidence>
<evidence type="ECO:0000313" key="1">
    <source>
        <dbReference type="EMBL" id="QGO07456.1"/>
    </source>
</evidence>
<dbReference type="Proteomes" id="UP000422232">
    <property type="component" value="Chromosome"/>
</dbReference>
<sequence length="118" mass="12385">MSRVIVSKFRNNFKKCSQFVAMLSGLLLLTMHTSFATTTDGSPMPWEGPLQKILASIQGPVAKILGVIVIIIAGLGIAFGESGGGMRKIFQIVFGLSIAFTATSVVTSLFGVTGGSVF</sequence>
<dbReference type="InterPro" id="IPR007039">
    <property type="entry name" value="TrbC/VirB2"/>
</dbReference>
<dbReference type="RefSeq" id="WP_016209715.1">
    <property type="nucleotide sequence ID" value="NZ_CP012413.1"/>
</dbReference>
<name>A0A9Q5YJB9_PISSA</name>
<dbReference type="Pfam" id="PF04956">
    <property type="entry name" value="TrbC"/>
    <property type="match status" value="1"/>
</dbReference>
<reference evidence="1 2" key="1">
    <citation type="submission" date="2019-04" db="EMBL/GenBank/DDBJ databases">
        <title>Complete genome sequencing of Piscirickettsia salmonis strain Psal-009.</title>
        <authorList>
            <person name="Schober I."/>
            <person name="Bunk B."/>
            <person name="Sproer C."/>
            <person name="Carril G.P."/>
            <person name="Riedel T."/>
            <person name="Flores-Herrera P.A."/>
            <person name="Nourdin-Galindo G."/>
            <person name="Marshall S.H."/>
            <person name="Overmann J."/>
        </authorList>
    </citation>
    <scope>NUCLEOTIDE SEQUENCE [LARGE SCALE GENOMIC DNA]</scope>
    <source>
        <strain evidence="1 2">Psal-009</strain>
    </source>
</reference>
<proteinExistence type="predicted"/>
<organism evidence="1 2">
    <name type="scientific">Piscirickettsia salmonis</name>
    <dbReference type="NCBI Taxonomy" id="1238"/>
    <lineage>
        <taxon>Bacteria</taxon>
        <taxon>Pseudomonadati</taxon>
        <taxon>Pseudomonadota</taxon>
        <taxon>Gammaproteobacteria</taxon>
        <taxon>Thiotrichales</taxon>
        <taxon>Piscirickettsiaceae</taxon>
        <taxon>Piscirickettsia</taxon>
    </lineage>
</organism>
<keyword evidence="2" id="KW-1185">Reference proteome</keyword>
<gene>
    <name evidence="1" type="ORF">Psal009_03408</name>
</gene>
<accession>A0A9Q5YJB9</accession>
<dbReference type="AlphaFoldDB" id="A0A9Q5YJB9"/>
<protein>
    <submittedName>
        <fullName evidence="1">Conjugal transfer protein TrbC</fullName>
    </submittedName>
</protein>
<dbReference type="EMBL" id="CP038908">
    <property type="protein sequence ID" value="QGO07456.1"/>
    <property type="molecule type" value="Genomic_DNA"/>
</dbReference>